<dbReference type="InterPro" id="IPR011434">
    <property type="entry name" value="Ltp-like_HTH"/>
</dbReference>
<feature type="domain" description="Putative host cell surface-exposed lipoprotein Ltp-like HTH region" evidence="3">
    <location>
        <begin position="217"/>
        <end position="263"/>
    </location>
</feature>
<dbReference type="EMBL" id="JAUSWG010000002">
    <property type="protein sequence ID" value="MDQ0555508.1"/>
    <property type="molecule type" value="Genomic_DNA"/>
</dbReference>
<dbReference type="RefSeq" id="WP_307502817.1">
    <property type="nucleotide sequence ID" value="NZ_BAAACE010000029.1"/>
</dbReference>
<dbReference type="Proteomes" id="UP001232584">
    <property type="component" value="Unassembled WGS sequence"/>
</dbReference>
<gene>
    <name evidence="4" type="ORF">QOZ92_000621</name>
</gene>
<evidence type="ECO:0000259" key="3">
    <source>
        <dbReference type="Pfam" id="PF07553"/>
    </source>
</evidence>
<evidence type="ECO:0000256" key="1">
    <source>
        <dbReference type="SAM" id="Coils"/>
    </source>
</evidence>
<accession>A0ABU0MX72</accession>
<name>A0ABU0MX72_9FIRM</name>
<dbReference type="PROSITE" id="PS51257">
    <property type="entry name" value="PROKAR_LIPOPROTEIN"/>
    <property type="match status" value="1"/>
</dbReference>
<comment type="caution">
    <text evidence="4">The sequence shown here is derived from an EMBL/GenBank/DDBJ whole genome shotgun (WGS) entry which is preliminary data.</text>
</comment>
<feature type="coiled-coil region" evidence="1">
    <location>
        <begin position="72"/>
        <end position="99"/>
    </location>
</feature>
<sequence length="314" mass="35955">MKKILIIISTFIISLSLGACTDSKSKQKEQKVTDSHAEEKIWGEYSKEITRMSDEFSPEYTAMSSYENISSKDDLKEKLTKLKDTSKSISENLSKIEKDTNNKKVKKSIESTNSILKNTITAADEFLSSVETENIEKMNASIDKYVDAIKPVVTNENNKLVMEAKNDVFKSNEEVPAVEEYDTQKWKAEMKNNYLKLINSNETTSQEVPTTEKVTTEYKSALKKAERYSSTQSMSKARLYDQLTSEYGEKFSQEAAQYAIDNVKADWKENALKKAQRYQSQQSMSPNRIYDQLTSDYGEKFTKEEAQYAIDNLK</sequence>
<keyword evidence="5" id="KW-1185">Reference proteome</keyword>
<dbReference type="InterPro" id="IPR036388">
    <property type="entry name" value="WH-like_DNA-bd_sf"/>
</dbReference>
<keyword evidence="1" id="KW-0175">Coiled coil</keyword>
<feature type="domain" description="Putative host cell surface-exposed lipoprotein Ltp-like HTH region" evidence="3">
    <location>
        <begin position="266"/>
        <end position="313"/>
    </location>
</feature>
<evidence type="ECO:0000313" key="5">
    <source>
        <dbReference type="Proteomes" id="UP001232584"/>
    </source>
</evidence>
<proteinExistence type="predicted"/>
<dbReference type="Gene3D" id="1.10.10.10">
    <property type="entry name" value="Winged helix-like DNA-binding domain superfamily/Winged helix DNA-binding domain"/>
    <property type="match status" value="2"/>
</dbReference>
<keyword evidence="2" id="KW-0732">Signal</keyword>
<evidence type="ECO:0000313" key="4">
    <source>
        <dbReference type="EMBL" id="MDQ0555508.1"/>
    </source>
</evidence>
<feature type="chain" id="PRO_5046549696" description="Putative host cell surface-exposed lipoprotein Ltp-like HTH region domain-containing protein" evidence="2">
    <location>
        <begin position="20"/>
        <end position="314"/>
    </location>
</feature>
<reference evidence="4 5" key="1">
    <citation type="submission" date="2023-07" db="EMBL/GenBank/DDBJ databases">
        <title>Genomic Encyclopedia of Type Strains, Phase IV (KMG-IV): sequencing the most valuable type-strain genomes for metagenomic binning, comparative biology and taxonomic classification.</title>
        <authorList>
            <person name="Goeker M."/>
        </authorList>
    </citation>
    <scope>NUCLEOTIDE SEQUENCE [LARGE SCALE GENOMIC DNA]</scope>
    <source>
        <strain evidence="4 5">DSM 15049</strain>
    </source>
</reference>
<protein>
    <recommendedName>
        <fullName evidence="3">Putative host cell surface-exposed lipoprotein Ltp-like HTH region domain-containing protein</fullName>
    </recommendedName>
</protein>
<dbReference type="Pfam" id="PF07553">
    <property type="entry name" value="Lipoprotein_Ltp"/>
    <property type="match status" value="2"/>
</dbReference>
<evidence type="ECO:0000256" key="2">
    <source>
        <dbReference type="SAM" id="SignalP"/>
    </source>
</evidence>
<feature type="signal peptide" evidence="2">
    <location>
        <begin position="1"/>
        <end position="19"/>
    </location>
</feature>
<organism evidence="4 5">
    <name type="scientific">Paraclostridium ghonii</name>
    <dbReference type="NCBI Taxonomy" id="29358"/>
    <lineage>
        <taxon>Bacteria</taxon>
        <taxon>Bacillati</taxon>
        <taxon>Bacillota</taxon>
        <taxon>Clostridia</taxon>
        <taxon>Peptostreptococcales</taxon>
        <taxon>Peptostreptococcaceae</taxon>
        <taxon>Paraclostridium</taxon>
    </lineage>
</organism>